<keyword evidence="6 8" id="KW-0408">Iron</keyword>
<evidence type="ECO:0000256" key="4">
    <source>
        <dbReference type="ARBA" id="ARBA00022723"/>
    </source>
</evidence>
<dbReference type="GO" id="GO:0005506">
    <property type="term" value="F:iron ion binding"/>
    <property type="evidence" value="ECO:0007669"/>
    <property type="project" value="InterPro"/>
</dbReference>
<dbReference type="PRINTS" id="PR00385">
    <property type="entry name" value="P450"/>
</dbReference>
<dbReference type="RefSeq" id="XP_007870904.1">
    <property type="nucleotide sequence ID" value="XM_007872713.1"/>
</dbReference>
<keyword evidence="8" id="KW-0349">Heme</keyword>
<evidence type="ECO:0000256" key="9">
    <source>
        <dbReference type="SAM" id="Phobius"/>
    </source>
</evidence>
<dbReference type="EMBL" id="KB469314">
    <property type="protein sequence ID" value="EPQ50635.1"/>
    <property type="molecule type" value="Genomic_DNA"/>
</dbReference>
<keyword evidence="5" id="KW-0560">Oxidoreductase</keyword>
<keyword evidence="9" id="KW-0472">Membrane</keyword>
<comment type="cofactor">
    <cofactor evidence="1 8">
        <name>heme</name>
        <dbReference type="ChEBI" id="CHEBI:30413"/>
    </cofactor>
</comment>
<dbReference type="GeneID" id="19302781"/>
<comment type="similarity">
    <text evidence="3">Belongs to the cytochrome P450 family.</text>
</comment>
<evidence type="ECO:0000256" key="8">
    <source>
        <dbReference type="PIRSR" id="PIRSR602401-1"/>
    </source>
</evidence>
<dbReference type="AlphaFoldDB" id="S7R8I7"/>
<keyword evidence="9" id="KW-1133">Transmembrane helix</keyword>
<name>S7R8I7_GLOTA</name>
<dbReference type="InterPro" id="IPR001128">
    <property type="entry name" value="Cyt_P450"/>
</dbReference>
<dbReference type="GO" id="GO:0020037">
    <property type="term" value="F:heme binding"/>
    <property type="evidence" value="ECO:0007669"/>
    <property type="project" value="InterPro"/>
</dbReference>
<dbReference type="Proteomes" id="UP000030669">
    <property type="component" value="Unassembled WGS sequence"/>
</dbReference>
<evidence type="ECO:0000313" key="10">
    <source>
        <dbReference type="EMBL" id="EPQ50635.1"/>
    </source>
</evidence>
<dbReference type="GO" id="GO:0016705">
    <property type="term" value="F:oxidoreductase activity, acting on paired donors, with incorporation or reduction of molecular oxygen"/>
    <property type="evidence" value="ECO:0007669"/>
    <property type="project" value="InterPro"/>
</dbReference>
<reference evidence="10 11" key="1">
    <citation type="journal article" date="2012" name="Science">
        <title>The Paleozoic origin of enzymatic lignin decomposition reconstructed from 31 fungal genomes.</title>
        <authorList>
            <person name="Floudas D."/>
            <person name="Binder M."/>
            <person name="Riley R."/>
            <person name="Barry K."/>
            <person name="Blanchette R.A."/>
            <person name="Henrissat B."/>
            <person name="Martinez A.T."/>
            <person name="Otillar R."/>
            <person name="Spatafora J.W."/>
            <person name="Yadav J.S."/>
            <person name="Aerts A."/>
            <person name="Benoit I."/>
            <person name="Boyd A."/>
            <person name="Carlson A."/>
            <person name="Copeland A."/>
            <person name="Coutinho P.M."/>
            <person name="de Vries R.P."/>
            <person name="Ferreira P."/>
            <person name="Findley K."/>
            <person name="Foster B."/>
            <person name="Gaskell J."/>
            <person name="Glotzer D."/>
            <person name="Gorecki P."/>
            <person name="Heitman J."/>
            <person name="Hesse C."/>
            <person name="Hori C."/>
            <person name="Igarashi K."/>
            <person name="Jurgens J.A."/>
            <person name="Kallen N."/>
            <person name="Kersten P."/>
            <person name="Kohler A."/>
            <person name="Kuees U."/>
            <person name="Kumar T.K.A."/>
            <person name="Kuo A."/>
            <person name="LaButti K."/>
            <person name="Larrondo L.F."/>
            <person name="Lindquist E."/>
            <person name="Ling A."/>
            <person name="Lombard V."/>
            <person name="Lucas S."/>
            <person name="Lundell T."/>
            <person name="Martin R."/>
            <person name="McLaughlin D.J."/>
            <person name="Morgenstern I."/>
            <person name="Morin E."/>
            <person name="Murat C."/>
            <person name="Nagy L.G."/>
            <person name="Nolan M."/>
            <person name="Ohm R.A."/>
            <person name="Patyshakuliyeva A."/>
            <person name="Rokas A."/>
            <person name="Ruiz-Duenas F.J."/>
            <person name="Sabat G."/>
            <person name="Salamov A."/>
            <person name="Samejima M."/>
            <person name="Schmutz J."/>
            <person name="Slot J.C."/>
            <person name="St John F."/>
            <person name="Stenlid J."/>
            <person name="Sun H."/>
            <person name="Sun S."/>
            <person name="Syed K."/>
            <person name="Tsang A."/>
            <person name="Wiebenga A."/>
            <person name="Young D."/>
            <person name="Pisabarro A."/>
            <person name="Eastwood D.C."/>
            <person name="Martin F."/>
            <person name="Cullen D."/>
            <person name="Grigoriev I.V."/>
            <person name="Hibbett D.S."/>
        </authorList>
    </citation>
    <scope>NUCLEOTIDE SEQUENCE [LARGE SCALE GENOMIC DNA]</scope>
    <source>
        <strain evidence="10 11">ATCC 11539</strain>
    </source>
</reference>
<evidence type="ECO:0000256" key="7">
    <source>
        <dbReference type="ARBA" id="ARBA00023033"/>
    </source>
</evidence>
<dbReference type="PRINTS" id="PR00463">
    <property type="entry name" value="EP450I"/>
</dbReference>
<dbReference type="OrthoDB" id="6692864at2759"/>
<dbReference type="Gene3D" id="1.10.630.10">
    <property type="entry name" value="Cytochrome P450"/>
    <property type="match status" value="1"/>
</dbReference>
<feature type="transmembrane region" description="Helical" evidence="9">
    <location>
        <begin position="62"/>
        <end position="81"/>
    </location>
</feature>
<keyword evidence="7" id="KW-0503">Monooxygenase</keyword>
<organism evidence="10 11">
    <name type="scientific">Gloeophyllum trabeum (strain ATCC 11539 / FP-39264 / Madison 617)</name>
    <name type="common">Brown rot fungus</name>
    <dbReference type="NCBI Taxonomy" id="670483"/>
    <lineage>
        <taxon>Eukaryota</taxon>
        <taxon>Fungi</taxon>
        <taxon>Dikarya</taxon>
        <taxon>Basidiomycota</taxon>
        <taxon>Agaricomycotina</taxon>
        <taxon>Agaricomycetes</taxon>
        <taxon>Gloeophyllales</taxon>
        <taxon>Gloeophyllaceae</taxon>
        <taxon>Gloeophyllum</taxon>
    </lineage>
</organism>
<protein>
    <submittedName>
        <fullName evidence="10">Cytochrome P450</fullName>
    </submittedName>
</protein>
<evidence type="ECO:0000313" key="11">
    <source>
        <dbReference type="Proteomes" id="UP000030669"/>
    </source>
</evidence>
<dbReference type="HOGENOM" id="CLU_001570_14_10_1"/>
<dbReference type="PANTHER" id="PTHR24305:SF187">
    <property type="entry name" value="P450, PUTATIVE (EUROFUNG)-RELATED"/>
    <property type="match status" value="1"/>
</dbReference>
<accession>S7R8I7</accession>
<evidence type="ECO:0000256" key="6">
    <source>
        <dbReference type="ARBA" id="ARBA00023004"/>
    </source>
</evidence>
<dbReference type="eggNOG" id="KOG0157">
    <property type="taxonomic scope" value="Eukaryota"/>
</dbReference>
<dbReference type="OMA" id="QVPWMRD"/>
<dbReference type="SUPFAM" id="SSF48264">
    <property type="entry name" value="Cytochrome P450"/>
    <property type="match status" value="1"/>
</dbReference>
<dbReference type="InterPro" id="IPR002401">
    <property type="entry name" value="Cyt_P450_E_grp-I"/>
</dbReference>
<evidence type="ECO:0000256" key="2">
    <source>
        <dbReference type="ARBA" id="ARBA00005179"/>
    </source>
</evidence>
<gene>
    <name evidence="10" type="ORF">GLOTRDRAFT_133745</name>
</gene>
<sequence length="546" mass="59891">MVLSKLALYACIAGISSHPIIRRAEPTVPAFVITLVLSGVMIILASWAVVGTEVKTAVYHTIEAFLSFLLSLAGTVVLYRLSPWHPLAKYPGPTSAKITKWWMAIWIAKGNRHLKLQELHGTYGPWVRIGPNEISVNVPDAIKPIYSQMFRAPFYQGAPQDADALITTTDRDEHARRLVAWNKAFSNEMVQIYRGFAQTRLDQLVDILKQKAVNGKNISLSHWISLWAMDVMGDMAFSGGFETMAAGRDSEGWMEVLSMGVLFVGILGQVPWMKDVIALLPQPGPIITFQKACFSGEKVKETKAKSAGMKKDILGIIQDEESGGYHLSAKEASADASFIVVAGSDTIAQALMALLRYIIGNGDAMNQLRAEISEATDGGTVDVDAATLTRLPYLDACVQEALRLVPPVPAGPPRYSGDHGCEVLGRFIPPHTTVACPIFTLHRDRNNFARPDEFIPERWLQSSNIQPHSRDAYVPFSYGSGVCIGKQVALQNMKLFTAGLLNSFDLSFGEGFDVAKYDASYKEHNLWLHDSLEVRLVGRVNGGGSI</sequence>
<dbReference type="KEGG" id="gtr:GLOTRDRAFT_133745"/>
<feature type="transmembrane region" description="Helical" evidence="9">
    <location>
        <begin position="27"/>
        <end position="50"/>
    </location>
</feature>
<evidence type="ECO:0000256" key="5">
    <source>
        <dbReference type="ARBA" id="ARBA00023002"/>
    </source>
</evidence>
<comment type="pathway">
    <text evidence="2">Secondary metabolite biosynthesis.</text>
</comment>
<dbReference type="InterPro" id="IPR036396">
    <property type="entry name" value="Cyt_P450_sf"/>
</dbReference>
<evidence type="ECO:0000256" key="1">
    <source>
        <dbReference type="ARBA" id="ARBA00001971"/>
    </source>
</evidence>
<keyword evidence="11" id="KW-1185">Reference proteome</keyword>
<feature type="binding site" description="axial binding residue" evidence="8">
    <location>
        <position position="483"/>
    </location>
    <ligand>
        <name>heme</name>
        <dbReference type="ChEBI" id="CHEBI:30413"/>
    </ligand>
    <ligandPart>
        <name>Fe</name>
        <dbReference type="ChEBI" id="CHEBI:18248"/>
    </ligandPart>
</feature>
<dbReference type="Pfam" id="PF00067">
    <property type="entry name" value="p450"/>
    <property type="match status" value="1"/>
</dbReference>
<keyword evidence="9" id="KW-0812">Transmembrane</keyword>
<dbReference type="GO" id="GO:0004497">
    <property type="term" value="F:monooxygenase activity"/>
    <property type="evidence" value="ECO:0007669"/>
    <property type="project" value="UniProtKB-KW"/>
</dbReference>
<dbReference type="PANTHER" id="PTHR24305">
    <property type="entry name" value="CYTOCHROME P450"/>
    <property type="match status" value="1"/>
</dbReference>
<dbReference type="InterPro" id="IPR050121">
    <property type="entry name" value="Cytochrome_P450_monoxygenase"/>
</dbReference>
<proteinExistence type="inferred from homology"/>
<evidence type="ECO:0000256" key="3">
    <source>
        <dbReference type="ARBA" id="ARBA00010617"/>
    </source>
</evidence>
<keyword evidence="4 8" id="KW-0479">Metal-binding</keyword>
<dbReference type="STRING" id="670483.S7R8I7"/>